<dbReference type="AlphaFoldDB" id="C8PR13"/>
<keyword evidence="1" id="KW-0812">Transmembrane</keyword>
<protein>
    <submittedName>
        <fullName evidence="2">Uncharacterized protein</fullName>
    </submittedName>
</protein>
<keyword evidence="1" id="KW-0472">Membrane</keyword>
<gene>
    <name evidence="2" type="ORF">TREVI0001_0883</name>
</gene>
<accession>C8PR13</accession>
<keyword evidence="1" id="KW-1133">Transmembrane helix</keyword>
<dbReference type="STRING" id="596324.TREVI0001_0883"/>
<evidence type="ECO:0000313" key="2">
    <source>
        <dbReference type="EMBL" id="EEV20117.1"/>
    </source>
</evidence>
<evidence type="ECO:0000313" key="3">
    <source>
        <dbReference type="Proteomes" id="UP000004509"/>
    </source>
</evidence>
<feature type="transmembrane region" description="Helical" evidence="1">
    <location>
        <begin position="22"/>
        <end position="44"/>
    </location>
</feature>
<sequence length="49" mass="5592">MALAILYYVTEMMTMLFAKWEYISPLAGAFLPLFVFTLLSVAMLKLART</sequence>
<comment type="caution">
    <text evidence="2">The sequence shown here is derived from an EMBL/GenBank/DDBJ whole genome shotgun (WGS) entry which is preliminary data.</text>
</comment>
<organism evidence="2 3">
    <name type="scientific">Treponema vincentii ATCC 35580</name>
    <dbReference type="NCBI Taxonomy" id="596324"/>
    <lineage>
        <taxon>Bacteria</taxon>
        <taxon>Pseudomonadati</taxon>
        <taxon>Spirochaetota</taxon>
        <taxon>Spirochaetia</taxon>
        <taxon>Spirochaetales</taxon>
        <taxon>Treponemataceae</taxon>
        <taxon>Treponema</taxon>
    </lineage>
</organism>
<name>C8PR13_9SPIR</name>
<proteinExistence type="predicted"/>
<dbReference type="Proteomes" id="UP000004509">
    <property type="component" value="Unassembled WGS sequence"/>
</dbReference>
<reference evidence="2 3" key="1">
    <citation type="submission" date="2009-07" db="EMBL/GenBank/DDBJ databases">
        <authorList>
            <person name="Madupu R."/>
            <person name="Sebastian Y."/>
            <person name="Durkin A.S."/>
            <person name="Torralba M."/>
            <person name="Methe B."/>
            <person name="Sutton G.G."/>
            <person name="Strausberg R.L."/>
            <person name="Nelson K.E."/>
        </authorList>
    </citation>
    <scope>NUCLEOTIDE SEQUENCE [LARGE SCALE GENOMIC DNA]</scope>
    <source>
        <strain evidence="2 3">ATCC 35580</strain>
    </source>
</reference>
<dbReference type="EMBL" id="ACYH01000041">
    <property type="protein sequence ID" value="EEV20117.1"/>
    <property type="molecule type" value="Genomic_DNA"/>
</dbReference>
<evidence type="ECO:0000256" key="1">
    <source>
        <dbReference type="SAM" id="Phobius"/>
    </source>
</evidence>